<evidence type="ECO:0000313" key="2">
    <source>
        <dbReference type="EMBL" id="KAB0804417.1"/>
    </source>
</evidence>
<evidence type="ECO:0000313" key="3">
    <source>
        <dbReference type="Proteomes" id="UP000327044"/>
    </source>
</evidence>
<feature type="compositionally biased region" description="Basic and acidic residues" evidence="1">
    <location>
        <begin position="336"/>
        <end position="352"/>
    </location>
</feature>
<dbReference type="AlphaFoldDB" id="A0A5N4B478"/>
<keyword evidence="3" id="KW-1185">Reference proteome</keyword>
<sequence>MVNLVKASINVHVTAETSTDVSSEALSLPAELNEVFEGMDFDSDDSIKDPNFEAESDEDVARDEHYIVQEPAQHHKTKGLKGDTRKKREDRKKRRNAGEDYITKKNKTVAARKMKELKQCRNKCAEKYSDDDRFSLFKDLWAFGDYDKRAAYIGSLVQLQPKKTTRIRTSDPQKSRTRTESPLYYFSINGVLQRTCKQCFVNTYDISNKFVETVIKKKKMKKLSGIIREDMRGAHNNRKRISEEDKEQARNHILSVPAYESHYTRKRSSKKYLPSYYTLASLYEAYKQKFPEKPINRKCYETIFHDLNIKIKKPKKDTCGTCDKLNMKIKMSKTEEEKRLSQEELASHHATADKGYSSKSRDRELTKSDPTKKTICFDLQQCLPTPDLQSGESFYKRLLWTFDLTIHDCDESQAYCYLWYESLAKRGANEIGSCLYKYLSNDLDANVDHIIMPVPISTEKKKHLVELLPYISESIRNFYLTLPTNEQEADVYPDASDDEDD</sequence>
<evidence type="ECO:0000256" key="1">
    <source>
        <dbReference type="SAM" id="MobiDB-lite"/>
    </source>
</evidence>
<dbReference type="InParanoid" id="A0A5N4B478"/>
<dbReference type="EMBL" id="VVIM01000001">
    <property type="protein sequence ID" value="KAB0804417.1"/>
    <property type="molecule type" value="Genomic_DNA"/>
</dbReference>
<protein>
    <submittedName>
        <fullName evidence="2">Uncharacterized protein</fullName>
    </submittedName>
</protein>
<dbReference type="PANTHER" id="PTHR10773:SF19">
    <property type="match status" value="1"/>
</dbReference>
<comment type="caution">
    <text evidence="2">The sequence shown here is derived from an EMBL/GenBank/DDBJ whole genome shotgun (WGS) entry which is preliminary data.</text>
</comment>
<name>A0A5N4B478_PHOPY</name>
<feature type="region of interest" description="Disordered" evidence="1">
    <location>
        <begin position="336"/>
        <end position="367"/>
    </location>
</feature>
<feature type="region of interest" description="Disordered" evidence="1">
    <location>
        <begin position="69"/>
        <end position="99"/>
    </location>
</feature>
<gene>
    <name evidence="2" type="ORF">PPYR_01387</name>
</gene>
<organism evidence="2 3">
    <name type="scientific">Photinus pyralis</name>
    <name type="common">Common eastern firefly</name>
    <name type="synonym">Lampyris pyralis</name>
    <dbReference type="NCBI Taxonomy" id="7054"/>
    <lineage>
        <taxon>Eukaryota</taxon>
        <taxon>Metazoa</taxon>
        <taxon>Ecdysozoa</taxon>
        <taxon>Arthropoda</taxon>
        <taxon>Hexapoda</taxon>
        <taxon>Insecta</taxon>
        <taxon>Pterygota</taxon>
        <taxon>Neoptera</taxon>
        <taxon>Endopterygota</taxon>
        <taxon>Coleoptera</taxon>
        <taxon>Polyphaga</taxon>
        <taxon>Elateriformia</taxon>
        <taxon>Elateroidea</taxon>
        <taxon>Lampyridae</taxon>
        <taxon>Lampyrinae</taxon>
        <taxon>Photinus</taxon>
    </lineage>
</organism>
<proteinExistence type="predicted"/>
<accession>A0A5N4B478</accession>
<dbReference type="PANTHER" id="PTHR10773">
    <property type="entry name" value="DNA-DIRECTED RNA POLYMERASES I, II, AND III SUBUNIT RPABC2"/>
    <property type="match status" value="1"/>
</dbReference>
<dbReference type="Proteomes" id="UP000327044">
    <property type="component" value="Unassembled WGS sequence"/>
</dbReference>
<reference evidence="2 3" key="1">
    <citation type="journal article" date="2018" name="Elife">
        <title>Firefly genomes illuminate parallel origins of bioluminescence in beetles.</title>
        <authorList>
            <person name="Fallon T.R."/>
            <person name="Lower S.E."/>
            <person name="Chang C.H."/>
            <person name="Bessho-Uehara M."/>
            <person name="Martin G.J."/>
            <person name="Bewick A.J."/>
            <person name="Behringer M."/>
            <person name="Debat H.J."/>
            <person name="Wong I."/>
            <person name="Day J.C."/>
            <person name="Suvorov A."/>
            <person name="Silva C.J."/>
            <person name="Stanger-Hall K.F."/>
            <person name="Hall D.W."/>
            <person name="Schmitz R.J."/>
            <person name="Nelson D.R."/>
            <person name="Lewis S.M."/>
            <person name="Shigenobu S."/>
            <person name="Bybee S.M."/>
            <person name="Larracuente A.M."/>
            <person name="Oba Y."/>
            <person name="Weng J.K."/>
        </authorList>
    </citation>
    <scope>NUCLEOTIDE SEQUENCE [LARGE SCALE GENOMIC DNA]</scope>
    <source>
        <strain evidence="2">1611_PpyrPB1</strain>
        <tissue evidence="2">Whole body</tissue>
    </source>
</reference>